<proteinExistence type="predicted"/>
<keyword evidence="3" id="KW-0732">Signal</keyword>
<feature type="transmembrane region" description="Helical" evidence="2">
    <location>
        <begin position="244"/>
        <end position="266"/>
    </location>
</feature>
<evidence type="ECO:0008006" key="6">
    <source>
        <dbReference type="Google" id="ProtNLM"/>
    </source>
</evidence>
<gene>
    <name evidence="4" type="ORF">QBC37DRAFT_402299</name>
</gene>
<evidence type="ECO:0000313" key="5">
    <source>
        <dbReference type="Proteomes" id="UP001301769"/>
    </source>
</evidence>
<feature type="compositionally biased region" description="Polar residues" evidence="1">
    <location>
        <begin position="386"/>
        <end position="412"/>
    </location>
</feature>
<evidence type="ECO:0000256" key="3">
    <source>
        <dbReference type="SAM" id="SignalP"/>
    </source>
</evidence>
<reference evidence="4" key="1">
    <citation type="journal article" date="2023" name="Mol. Phylogenet. Evol.">
        <title>Genome-scale phylogeny and comparative genomics of the fungal order Sordariales.</title>
        <authorList>
            <person name="Hensen N."/>
            <person name="Bonometti L."/>
            <person name="Westerberg I."/>
            <person name="Brannstrom I.O."/>
            <person name="Guillou S."/>
            <person name="Cros-Aarteil S."/>
            <person name="Calhoun S."/>
            <person name="Haridas S."/>
            <person name="Kuo A."/>
            <person name="Mondo S."/>
            <person name="Pangilinan J."/>
            <person name="Riley R."/>
            <person name="LaButti K."/>
            <person name="Andreopoulos B."/>
            <person name="Lipzen A."/>
            <person name="Chen C."/>
            <person name="Yan M."/>
            <person name="Daum C."/>
            <person name="Ng V."/>
            <person name="Clum A."/>
            <person name="Steindorff A."/>
            <person name="Ohm R.A."/>
            <person name="Martin F."/>
            <person name="Silar P."/>
            <person name="Natvig D.O."/>
            <person name="Lalanne C."/>
            <person name="Gautier V."/>
            <person name="Ament-Velasquez S.L."/>
            <person name="Kruys A."/>
            <person name="Hutchinson M.I."/>
            <person name="Powell A.J."/>
            <person name="Barry K."/>
            <person name="Miller A.N."/>
            <person name="Grigoriev I.V."/>
            <person name="Debuchy R."/>
            <person name="Gladieux P."/>
            <person name="Hiltunen Thoren M."/>
            <person name="Johannesson H."/>
        </authorList>
    </citation>
    <scope>NUCLEOTIDE SEQUENCE</scope>
    <source>
        <strain evidence="4">PSN293</strain>
    </source>
</reference>
<comment type="caution">
    <text evidence="4">The sequence shown here is derived from an EMBL/GenBank/DDBJ whole genome shotgun (WGS) entry which is preliminary data.</text>
</comment>
<evidence type="ECO:0000313" key="4">
    <source>
        <dbReference type="EMBL" id="KAK4211666.1"/>
    </source>
</evidence>
<feature type="chain" id="PRO_5043047269" description="LPXTG-domain-containing protein" evidence="3">
    <location>
        <begin position="28"/>
        <end position="557"/>
    </location>
</feature>
<dbReference type="AlphaFoldDB" id="A0AAN6Y5D4"/>
<feature type="compositionally biased region" description="Basic and acidic residues" evidence="1">
    <location>
        <begin position="328"/>
        <end position="341"/>
    </location>
</feature>
<feature type="compositionally biased region" description="Pro residues" evidence="1">
    <location>
        <begin position="507"/>
        <end position="519"/>
    </location>
</feature>
<feature type="region of interest" description="Disordered" evidence="1">
    <location>
        <begin position="328"/>
        <end position="412"/>
    </location>
</feature>
<reference evidence="4" key="2">
    <citation type="submission" date="2023-05" db="EMBL/GenBank/DDBJ databases">
        <authorList>
            <consortium name="Lawrence Berkeley National Laboratory"/>
            <person name="Steindorff A."/>
            <person name="Hensen N."/>
            <person name="Bonometti L."/>
            <person name="Westerberg I."/>
            <person name="Brannstrom I.O."/>
            <person name="Guillou S."/>
            <person name="Cros-Aarteil S."/>
            <person name="Calhoun S."/>
            <person name="Haridas S."/>
            <person name="Kuo A."/>
            <person name="Mondo S."/>
            <person name="Pangilinan J."/>
            <person name="Riley R."/>
            <person name="Labutti K."/>
            <person name="Andreopoulos B."/>
            <person name="Lipzen A."/>
            <person name="Chen C."/>
            <person name="Yanf M."/>
            <person name="Daum C."/>
            <person name="Ng V."/>
            <person name="Clum A."/>
            <person name="Ohm R."/>
            <person name="Martin F."/>
            <person name="Silar P."/>
            <person name="Natvig D."/>
            <person name="Lalanne C."/>
            <person name="Gautier V."/>
            <person name="Ament-Velasquez S.L."/>
            <person name="Kruys A."/>
            <person name="Hutchinson M.I."/>
            <person name="Powell A.J."/>
            <person name="Barry K."/>
            <person name="Miller A.N."/>
            <person name="Grigoriev I.V."/>
            <person name="Debuchy R."/>
            <person name="Gladieux P."/>
            <person name="Thoren M.H."/>
            <person name="Johannesson H."/>
        </authorList>
    </citation>
    <scope>NUCLEOTIDE SEQUENCE</scope>
    <source>
        <strain evidence="4">PSN293</strain>
    </source>
</reference>
<keyword evidence="2" id="KW-0812">Transmembrane</keyword>
<feature type="compositionally biased region" description="Low complexity" evidence="1">
    <location>
        <begin position="359"/>
        <end position="370"/>
    </location>
</feature>
<keyword evidence="5" id="KW-1185">Reference proteome</keyword>
<keyword evidence="2" id="KW-1133">Transmembrane helix</keyword>
<feature type="compositionally biased region" description="Polar residues" evidence="1">
    <location>
        <begin position="344"/>
        <end position="358"/>
    </location>
</feature>
<dbReference type="EMBL" id="MU858144">
    <property type="protein sequence ID" value="KAK4211666.1"/>
    <property type="molecule type" value="Genomic_DNA"/>
</dbReference>
<dbReference type="Proteomes" id="UP001301769">
    <property type="component" value="Unassembled WGS sequence"/>
</dbReference>
<evidence type="ECO:0000256" key="1">
    <source>
        <dbReference type="SAM" id="MobiDB-lite"/>
    </source>
</evidence>
<evidence type="ECO:0000256" key="2">
    <source>
        <dbReference type="SAM" id="Phobius"/>
    </source>
</evidence>
<accession>A0AAN6Y5D4</accession>
<sequence length="557" mass="59142">MGRINQIISPRAIALRALLLAAPLVSSLQVTPNSPCSKVCVDSTTLDLSDPNSSNTRNSDIVCADADLGSPKGTKWKDCMTCLQTSTFSQGSENDQAWFLYNLRYSLSYCVFGFPNATGVADTPCRTSFACQNLQGSLEHGVLDPTKTTTYSYCSVPDHLGEGEPAKSHLEYERCTQCVAAERKTLKLVNYLTALEAGCQQQPKLGKTLALNDTIFLDGRITIVDPTTVLAPAAPSSGLPTNTIVGIVVAGLAAIIIASAVSFVCYRKRVNRRKRADIEAKYYAGGGASRHKHNSSLSFQCQTHMTSPRFWPGADGNALSPVNEMGDAEQKIDTSVEHDASWDQPHQPQGASFPLTNRSANNLNNSASSLPLHQITTSVPPAAPLNTFTSPSSASGGYNHSPSESGAGNMSAVSARSTTALLPSSYRPYVPAEHGVHGSPQFSMNSTFSSPVSGTTASPLLKNQTWQQQQQQQNKETPKQHRVKNFSTPLVVGAGGGASSSTSEGNVPPPPPGPPPPKAPRLALPKMPNRKQQPPVVSGSPVESTEIKTAFSAPPSK</sequence>
<keyword evidence="2" id="KW-0472">Membrane</keyword>
<feature type="signal peptide" evidence="3">
    <location>
        <begin position="1"/>
        <end position="27"/>
    </location>
</feature>
<protein>
    <recommendedName>
        <fullName evidence="6">LPXTG-domain-containing protein</fullName>
    </recommendedName>
</protein>
<organism evidence="4 5">
    <name type="scientific">Rhypophila decipiens</name>
    <dbReference type="NCBI Taxonomy" id="261697"/>
    <lineage>
        <taxon>Eukaryota</taxon>
        <taxon>Fungi</taxon>
        <taxon>Dikarya</taxon>
        <taxon>Ascomycota</taxon>
        <taxon>Pezizomycotina</taxon>
        <taxon>Sordariomycetes</taxon>
        <taxon>Sordariomycetidae</taxon>
        <taxon>Sordariales</taxon>
        <taxon>Naviculisporaceae</taxon>
        <taxon>Rhypophila</taxon>
    </lineage>
</organism>
<dbReference type="CDD" id="cd12087">
    <property type="entry name" value="TM_EGFR-like"/>
    <property type="match status" value="1"/>
</dbReference>
<name>A0AAN6Y5D4_9PEZI</name>
<feature type="region of interest" description="Disordered" evidence="1">
    <location>
        <begin position="463"/>
        <end position="557"/>
    </location>
</feature>